<dbReference type="PANTHER" id="PTHR24220">
    <property type="entry name" value="IMPORT ATP-BINDING PROTEIN"/>
    <property type="match status" value="1"/>
</dbReference>
<evidence type="ECO:0000313" key="7">
    <source>
        <dbReference type="EMBL" id="TSJ46304.1"/>
    </source>
</evidence>
<feature type="domain" description="ABC transporter" evidence="6">
    <location>
        <begin position="5"/>
        <end position="236"/>
    </location>
</feature>
<evidence type="ECO:0000313" key="8">
    <source>
        <dbReference type="Proteomes" id="UP000316008"/>
    </source>
</evidence>
<accession>A0A556N286</accession>
<dbReference type="Proteomes" id="UP000316008">
    <property type="component" value="Unassembled WGS sequence"/>
</dbReference>
<protein>
    <recommendedName>
        <fullName evidence="3">Cell division ATP-binding protein FtsE</fullName>
    </recommendedName>
</protein>
<dbReference type="OrthoDB" id="9802264at2"/>
<comment type="similarity">
    <text evidence="2">Belongs to the ABC transporter superfamily.</text>
</comment>
<evidence type="ECO:0000256" key="4">
    <source>
        <dbReference type="ARBA" id="ARBA00022741"/>
    </source>
</evidence>
<keyword evidence="4" id="KW-0547">Nucleotide-binding</keyword>
<dbReference type="PROSITE" id="PS50893">
    <property type="entry name" value="ABC_TRANSPORTER_2"/>
    <property type="match status" value="1"/>
</dbReference>
<dbReference type="RefSeq" id="WP_144331841.1">
    <property type="nucleotide sequence ID" value="NZ_VLPL01000002.1"/>
</dbReference>
<evidence type="ECO:0000256" key="2">
    <source>
        <dbReference type="ARBA" id="ARBA00005417"/>
    </source>
</evidence>
<dbReference type="SMART" id="SM00382">
    <property type="entry name" value="AAA"/>
    <property type="match status" value="1"/>
</dbReference>
<comment type="caution">
    <text evidence="7">The sequence shown here is derived from an EMBL/GenBank/DDBJ whole genome shotgun (WGS) entry which is preliminary data.</text>
</comment>
<dbReference type="InterPro" id="IPR003439">
    <property type="entry name" value="ABC_transporter-like_ATP-bd"/>
</dbReference>
<dbReference type="GO" id="GO:0005886">
    <property type="term" value="C:plasma membrane"/>
    <property type="evidence" value="ECO:0007669"/>
    <property type="project" value="UniProtKB-ARBA"/>
</dbReference>
<organism evidence="7 8">
    <name type="scientific">Fluviicola chungangensis</name>
    <dbReference type="NCBI Taxonomy" id="2597671"/>
    <lineage>
        <taxon>Bacteria</taxon>
        <taxon>Pseudomonadati</taxon>
        <taxon>Bacteroidota</taxon>
        <taxon>Flavobacteriia</taxon>
        <taxon>Flavobacteriales</taxon>
        <taxon>Crocinitomicaceae</taxon>
        <taxon>Fluviicola</taxon>
    </lineage>
</organism>
<reference evidence="7 8" key="1">
    <citation type="submission" date="2019-07" db="EMBL/GenBank/DDBJ databases">
        <authorList>
            <person name="Huq M.A."/>
        </authorList>
    </citation>
    <scope>NUCLEOTIDE SEQUENCE [LARGE SCALE GENOMIC DNA]</scope>
    <source>
        <strain evidence="7 8">MAH-3</strain>
    </source>
</reference>
<dbReference type="GO" id="GO:0022857">
    <property type="term" value="F:transmembrane transporter activity"/>
    <property type="evidence" value="ECO:0007669"/>
    <property type="project" value="TreeGrafter"/>
</dbReference>
<evidence type="ECO:0000256" key="5">
    <source>
        <dbReference type="ARBA" id="ARBA00022840"/>
    </source>
</evidence>
<dbReference type="AlphaFoldDB" id="A0A556N286"/>
<gene>
    <name evidence="7" type="ORF">FO442_03875</name>
</gene>
<evidence type="ECO:0000256" key="3">
    <source>
        <dbReference type="ARBA" id="ARBA00020019"/>
    </source>
</evidence>
<sequence>MEKVIRIQNGRIDQLGQTVLDNINFEVESDELVFLIGKTGSGKSSLLKVLYGELELSDGSGSIVDHDLKKLSKRQIPNLRRKLGVVFQDFQLLSDRSINDNLRFVMKATGWKDKREMDQRIRTVLSMVGLEGKEHIQPHRLSGGEQQRVAIARALINHPKVIIADEPTGNLDPETSTEIMHLIVAVAKEEKAAVIMATHDMSLIEKFPGKVYKVENRELKSLDTMHRFDPFQPLFD</sequence>
<dbReference type="InterPro" id="IPR015854">
    <property type="entry name" value="ABC_transpr_LolD-like"/>
</dbReference>
<name>A0A556N286_9FLAO</name>
<dbReference type="InterPro" id="IPR003593">
    <property type="entry name" value="AAA+_ATPase"/>
</dbReference>
<evidence type="ECO:0000259" key="6">
    <source>
        <dbReference type="PROSITE" id="PS50893"/>
    </source>
</evidence>
<evidence type="ECO:0000256" key="1">
    <source>
        <dbReference type="ARBA" id="ARBA00002579"/>
    </source>
</evidence>
<keyword evidence="8" id="KW-1185">Reference proteome</keyword>
<dbReference type="GO" id="GO:0005524">
    <property type="term" value="F:ATP binding"/>
    <property type="evidence" value="ECO:0007669"/>
    <property type="project" value="UniProtKB-KW"/>
</dbReference>
<comment type="function">
    <text evidence="1">Part of the ABC transporter FtsEX involved in cellular division. Important for assembly or stability of the septal ring.</text>
</comment>
<dbReference type="SUPFAM" id="SSF52540">
    <property type="entry name" value="P-loop containing nucleoside triphosphate hydrolases"/>
    <property type="match status" value="1"/>
</dbReference>
<dbReference type="Gene3D" id="3.40.50.300">
    <property type="entry name" value="P-loop containing nucleotide triphosphate hydrolases"/>
    <property type="match status" value="1"/>
</dbReference>
<dbReference type="EMBL" id="VLPL01000002">
    <property type="protein sequence ID" value="TSJ46304.1"/>
    <property type="molecule type" value="Genomic_DNA"/>
</dbReference>
<dbReference type="FunFam" id="3.40.50.300:FF:000056">
    <property type="entry name" value="Cell division ATP-binding protein FtsE"/>
    <property type="match status" value="1"/>
</dbReference>
<keyword evidence="5 7" id="KW-0067">ATP-binding</keyword>
<dbReference type="InterPro" id="IPR027417">
    <property type="entry name" value="P-loop_NTPase"/>
</dbReference>
<dbReference type="Pfam" id="PF00005">
    <property type="entry name" value="ABC_tran"/>
    <property type="match status" value="1"/>
</dbReference>
<dbReference type="GO" id="GO:0016887">
    <property type="term" value="F:ATP hydrolysis activity"/>
    <property type="evidence" value="ECO:0007669"/>
    <property type="project" value="InterPro"/>
</dbReference>
<proteinExistence type="inferred from homology"/>
<dbReference type="PANTHER" id="PTHR24220:SF470">
    <property type="entry name" value="CELL DIVISION ATP-BINDING PROTEIN FTSE"/>
    <property type="match status" value="1"/>
</dbReference>
<dbReference type="PROSITE" id="PS00211">
    <property type="entry name" value="ABC_TRANSPORTER_1"/>
    <property type="match status" value="1"/>
</dbReference>
<dbReference type="InterPro" id="IPR017871">
    <property type="entry name" value="ABC_transporter-like_CS"/>
</dbReference>